<evidence type="ECO:0000256" key="2">
    <source>
        <dbReference type="ARBA" id="ARBA00022741"/>
    </source>
</evidence>
<evidence type="ECO:0000259" key="9">
    <source>
        <dbReference type="PROSITE" id="PS51194"/>
    </source>
</evidence>
<dbReference type="Pfam" id="PF00270">
    <property type="entry name" value="DEAD"/>
    <property type="match status" value="1"/>
</dbReference>
<accession>H6QPN3</accession>
<reference evidence="11" key="1">
    <citation type="journal article" date="2011" name="Proc. Natl. Acad. Sci. U.S.A.">
        <title>Obligate biotrophy features unraveled by the genomic analysis of rust fungi.</title>
        <authorList>
            <person name="Duplessis S."/>
            <person name="Cuomo C.A."/>
            <person name="Lin Y.-C."/>
            <person name="Aerts A."/>
            <person name="Tisserant E."/>
            <person name="Veneault-Fourrey C."/>
            <person name="Joly D.L."/>
            <person name="Hacquard S."/>
            <person name="Amselem J."/>
            <person name="Cantarel B.L."/>
            <person name="Chiu R."/>
            <person name="Coutinho P.M."/>
            <person name="Feau N."/>
            <person name="Field M."/>
            <person name="Frey P."/>
            <person name="Gelhaye E."/>
            <person name="Goldberg J."/>
            <person name="Grabherr M.G."/>
            <person name="Kodira C.D."/>
            <person name="Kohler A."/>
            <person name="Kuees U."/>
            <person name="Lindquist E.A."/>
            <person name="Lucas S.M."/>
            <person name="Mago R."/>
            <person name="Mauceli E."/>
            <person name="Morin E."/>
            <person name="Murat C."/>
            <person name="Pangilinan J.L."/>
            <person name="Park R."/>
            <person name="Pearson M."/>
            <person name="Quesneville H."/>
            <person name="Rouhier N."/>
            <person name="Sakthikumar S."/>
            <person name="Salamov A.A."/>
            <person name="Schmutz J."/>
            <person name="Selles B."/>
            <person name="Shapiro H."/>
            <person name="Tanguay P."/>
            <person name="Tuskan G.A."/>
            <person name="Henrissat B."/>
            <person name="Van de Peer Y."/>
            <person name="Rouze P."/>
            <person name="Ellis J.G."/>
            <person name="Dodds P.N."/>
            <person name="Schein J.E."/>
            <person name="Zhong S."/>
            <person name="Hamelin R.C."/>
            <person name="Grigoriev I.V."/>
            <person name="Szabo L.J."/>
            <person name="Martin F."/>
        </authorList>
    </citation>
    <scope>NUCLEOTIDE SEQUENCE [LARGE SCALE GENOMIC DNA]</scope>
    <source>
        <strain evidence="11">CRL 75-36-700-3 / race SCCL</strain>
    </source>
</reference>
<dbReference type="InterPro" id="IPR011545">
    <property type="entry name" value="DEAD/DEAH_box_helicase_dom"/>
</dbReference>
<dbReference type="SMART" id="SM00490">
    <property type="entry name" value="HELICc"/>
    <property type="match status" value="1"/>
</dbReference>
<organism evidence="10 11">
    <name type="scientific">Puccinia graminis f. sp. tritici (strain CRL 75-36-700-3 / race SCCL)</name>
    <name type="common">Black stem rust fungus</name>
    <dbReference type="NCBI Taxonomy" id="418459"/>
    <lineage>
        <taxon>Eukaryota</taxon>
        <taxon>Fungi</taxon>
        <taxon>Dikarya</taxon>
        <taxon>Basidiomycota</taxon>
        <taxon>Pucciniomycotina</taxon>
        <taxon>Pucciniomycetes</taxon>
        <taxon>Pucciniales</taxon>
        <taxon>Pucciniaceae</taxon>
        <taxon>Puccinia</taxon>
    </lineage>
</organism>
<name>H6QPN3_PUCGT</name>
<dbReference type="Proteomes" id="UP000008783">
    <property type="component" value="Unassembled WGS sequence"/>
</dbReference>
<dbReference type="PROSITE" id="PS51192">
    <property type="entry name" value="HELICASE_ATP_BIND_1"/>
    <property type="match status" value="1"/>
</dbReference>
<dbReference type="InterPro" id="IPR027417">
    <property type="entry name" value="P-loop_NTPase"/>
</dbReference>
<dbReference type="RefSeq" id="XP_003890544.1">
    <property type="nucleotide sequence ID" value="XM_003890495.1"/>
</dbReference>
<dbReference type="InterPro" id="IPR022698">
    <property type="entry name" value="OrsD"/>
</dbReference>
<keyword evidence="3" id="KW-0067">ATP-binding</keyword>
<dbReference type="SUPFAM" id="SSF52540">
    <property type="entry name" value="P-loop containing nucleoside triphosphate hydrolases"/>
    <property type="match status" value="1"/>
</dbReference>
<keyword evidence="6" id="KW-0479">Metal-binding</keyword>
<dbReference type="Pfam" id="PF00271">
    <property type="entry name" value="Helicase_C"/>
    <property type="match status" value="1"/>
</dbReference>
<dbReference type="SMART" id="SM00487">
    <property type="entry name" value="DEXDc"/>
    <property type="match status" value="1"/>
</dbReference>
<dbReference type="EMBL" id="DS178266">
    <property type="protein sequence ID" value="EHS64135.1"/>
    <property type="molecule type" value="Genomic_DNA"/>
</dbReference>
<dbReference type="OrthoDB" id="2507344at2759"/>
<evidence type="ECO:0000256" key="1">
    <source>
        <dbReference type="ARBA" id="ARBA00005446"/>
    </source>
</evidence>
<dbReference type="GO" id="GO:0005634">
    <property type="term" value="C:nucleus"/>
    <property type="evidence" value="ECO:0000318"/>
    <property type="project" value="GO_Central"/>
</dbReference>
<dbReference type="InParanoid" id="H6QPN3"/>
<dbReference type="GeneID" id="13542966"/>
<dbReference type="PROSITE" id="PS00028">
    <property type="entry name" value="ZINC_FINGER_C2H2_1"/>
    <property type="match status" value="1"/>
</dbReference>
<dbReference type="GO" id="GO:0008270">
    <property type="term" value="F:zinc ion binding"/>
    <property type="evidence" value="ECO:0007669"/>
    <property type="project" value="UniProtKB-KW"/>
</dbReference>
<keyword evidence="2" id="KW-0547">Nucleotide-binding</keyword>
<evidence type="ECO:0000256" key="6">
    <source>
        <dbReference type="PROSITE-ProRule" id="PRU00042"/>
    </source>
</evidence>
<dbReference type="PANTHER" id="PTHR13710:SF145">
    <property type="entry name" value="ATP-DEPENDENT DNA HELICASE"/>
    <property type="match status" value="1"/>
</dbReference>
<dbReference type="GO" id="GO:0003676">
    <property type="term" value="F:nucleic acid binding"/>
    <property type="evidence" value="ECO:0007669"/>
    <property type="project" value="InterPro"/>
</dbReference>
<proteinExistence type="inferred from homology"/>
<dbReference type="EC" id="5.6.2.4" evidence="5"/>
<dbReference type="STRING" id="418459.H6QPN3"/>
<dbReference type="PANTHER" id="PTHR13710">
    <property type="entry name" value="DNA HELICASE RECQ FAMILY MEMBER"/>
    <property type="match status" value="1"/>
</dbReference>
<dbReference type="PROSITE" id="PS51194">
    <property type="entry name" value="HELICASE_CTER"/>
    <property type="match status" value="1"/>
</dbReference>
<evidence type="ECO:0000256" key="3">
    <source>
        <dbReference type="ARBA" id="ARBA00022840"/>
    </source>
</evidence>
<feature type="domain" description="Helicase ATP-binding" evidence="8">
    <location>
        <begin position="853"/>
        <end position="1010"/>
    </location>
</feature>
<protein>
    <recommendedName>
        <fullName evidence="5">DNA 3'-5' helicase</fullName>
        <ecNumber evidence="5">5.6.2.4</ecNumber>
    </recommendedName>
</protein>
<keyword evidence="6" id="KW-0863">Zinc-finger</keyword>
<comment type="similarity">
    <text evidence="1">Belongs to the helicase family. RecQ subfamily.</text>
</comment>
<evidence type="ECO:0000256" key="4">
    <source>
        <dbReference type="ARBA" id="ARBA00034617"/>
    </source>
</evidence>
<dbReference type="InterPro" id="IPR013087">
    <property type="entry name" value="Znf_C2H2_type"/>
</dbReference>
<dbReference type="GO" id="GO:0005524">
    <property type="term" value="F:ATP binding"/>
    <property type="evidence" value="ECO:0007669"/>
    <property type="project" value="UniProtKB-KW"/>
</dbReference>
<dbReference type="GO" id="GO:0005694">
    <property type="term" value="C:chromosome"/>
    <property type="evidence" value="ECO:0000318"/>
    <property type="project" value="GO_Central"/>
</dbReference>
<evidence type="ECO:0000313" key="11">
    <source>
        <dbReference type="Proteomes" id="UP000008783"/>
    </source>
</evidence>
<dbReference type="InterPro" id="IPR014001">
    <property type="entry name" value="Helicase_ATP-bd"/>
</dbReference>
<dbReference type="Pfam" id="PF12013">
    <property type="entry name" value="OrsD"/>
    <property type="match status" value="1"/>
</dbReference>
<sequence length="1295" mass="145622">MQHYRCAQCPAIFSSISSRKNHVRHEHQSTVHTKDIHGSVVIIERVNNRFSCPQVACSYSTVKASLMQTHYHNCRSKIRTSVPSVASHTPRVVVQSRVIPAGSQVQELAGWREFGVYYHKLAKLLLCSNEGCHVCVKAEEISSHLQTQHHIKFNVDKSMLDGIVQAPPQDIYNLQQPITPFRGVRMYMGVVCNVCYYACVQLDSMRKHFVSHHWVPEFQDGGWRNNISQSWVQTLLRHQHRRFFHVLPTHPDDDIIPDSNTSSSVITSRQASGLLAQLPPPISMTSLGVHNPAGIRDTPTCDEIGNKPLGSLAASAIKKYSGLLALFFIFCLEISHNPRLGLPACIINPLALKLLDQLHDHLTTSPPTIPSHLIPECLVALFIQSNPHGTPDTCFHVLQFVALSMIKEDGSFQPHGLVTRLLAPLQYCLRVSFVELYLAFSACTPSPDTNLGLIFHNGLNGQVENMWNYVIEGTVNTPFWGLRSWMHLMATVTMTEGLPETTHWIDSGCTQLAINNLTVSLDDVKHTIQQTFQSIEQLLSLLTQGVKLPVFDRVAYEDQPHMVDVGFNYLVASAKYHDQYSGRYLLESWMAAGDPWGFSKYGETWDRSTVQKWLDMANELTKALYFCVHCGCGQPARGTEEMTVKIVNTPEAMRNVFWRNAFASLFGFHPAYSNLLDQLDHIQHLLTHLWVDTSLGLFTTSHQTSVLHRTFVKHNVAPLGVNPWRHLCVAVCDQWLKEHPRIGLVDDDEDDEEGSNHVLDIQRNHTSRTANWVYGGTSGHSMDRRAEYQFRQACTIWQDFWGVNWDYSSSSLVGPVTPVIPLSPSQLAMQALQQFTRDPSPSWKSPFQQLWITAVLEADQDLLVVARTGGGKSLAYLLPPLVEPTQLSVVIQPLKALGHETMKILESHHIEGFYVDQALKQDIPHNTRVLVASVEAASQIGFFTAVSKLKPRRFIIDEAHQYLDDVTYRNYMAGVARLREITGQFVFMTGSLSPANHTQLLQGIFNMVQVKTFREPTVRPELLWEVKDHQLGSAEALLHLVAATWQSECKDDSSRGMVFVQSHAGVEALYQQLERMKVPVTYYHAGLDVDLAKSNANQWRVTGRCVMVGTCAFGTGINYPHVRFVIILGIPNRGNINQVFQQAGRAGRDGKLAKIILVSQKKSPWDPDGFTQTLLSPGTCPVRAFSTVLDESPSSCLSLDVSRKCSVCSVIGGRVKGLVVDDTNKTTDGLDEAGLMELDSWEIERDQRVDTRVARVEKDQSMRAERDLGWAYLYWEWIEISLFLMQVKCTLDSRV</sequence>
<comment type="catalytic activity">
    <reaction evidence="4">
        <text>Couples ATP hydrolysis with the unwinding of duplex DNA by translocating in the 3'-5' direction.</text>
        <dbReference type="EC" id="5.6.2.4"/>
    </reaction>
</comment>
<dbReference type="PROSITE" id="PS50157">
    <property type="entry name" value="ZINC_FINGER_C2H2_2"/>
    <property type="match status" value="1"/>
</dbReference>
<keyword evidence="6" id="KW-0862">Zinc</keyword>
<dbReference type="GO" id="GO:0043138">
    <property type="term" value="F:3'-5' DNA helicase activity"/>
    <property type="evidence" value="ECO:0007669"/>
    <property type="project" value="UniProtKB-EC"/>
</dbReference>
<dbReference type="HOGENOM" id="CLU_003526_0_0_1"/>
<feature type="domain" description="C2H2-type" evidence="7">
    <location>
        <begin position="4"/>
        <end position="37"/>
    </location>
</feature>
<feature type="domain" description="Helicase C-terminal" evidence="9">
    <location>
        <begin position="1036"/>
        <end position="1200"/>
    </location>
</feature>
<evidence type="ECO:0000313" key="10">
    <source>
        <dbReference type="EMBL" id="EHS64135.1"/>
    </source>
</evidence>
<evidence type="ECO:0000256" key="5">
    <source>
        <dbReference type="ARBA" id="ARBA00034808"/>
    </source>
</evidence>
<evidence type="ECO:0000259" key="7">
    <source>
        <dbReference type="PROSITE" id="PS50157"/>
    </source>
</evidence>
<evidence type="ECO:0000259" key="8">
    <source>
        <dbReference type="PROSITE" id="PS51192"/>
    </source>
</evidence>
<dbReference type="eggNOG" id="KOG0351">
    <property type="taxonomic scope" value="Eukaryota"/>
</dbReference>
<keyword evidence="11" id="KW-1185">Reference proteome</keyword>
<dbReference type="SMART" id="SM00355">
    <property type="entry name" value="ZnF_C2H2"/>
    <property type="match status" value="4"/>
</dbReference>
<dbReference type="InterPro" id="IPR001650">
    <property type="entry name" value="Helicase_C-like"/>
</dbReference>
<gene>
    <name evidence="10" type="ORF">PGTG_20832</name>
</gene>
<dbReference type="Gene3D" id="3.40.50.300">
    <property type="entry name" value="P-loop containing nucleotide triphosphate hydrolases"/>
    <property type="match status" value="2"/>
</dbReference>
<dbReference type="VEuPathDB" id="FungiDB:PGTG_20832"/>
<dbReference type="KEGG" id="pgr:PGTG_20832"/>